<evidence type="ECO:0000259" key="12">
    <source>
        <dbReference type="Pfam" id="PF00892"/>
    </source>
</evidence>
<evidence type="ECO:0000256" key="1">
    <source>
        <dbReference type="ARBA" id="ARBA00004651"/>
    </source>
</evidence>
<evidence type="ECO:0000256" key="11">
    <source>
        <dbReference type="SAM" id="Phobius"/>
    </source>
</evidence>
<dbReference type="Pfam" id="PF00892">
    <property type="entry name" value="EamA"/>
    <property type="match status" value="2"/>
</dbReference>
<feature type="transmembrane region" description="Helical" evidence="11">
    <location>
        <begin position="90"/>
        <end position="107"/>
    </location>
</feature>
<keyword evidence="5" id="KW-0441">Lipid A biosynthesis</keyword>
<dbReference type="Proteomes" id="UP000011841">
    <property type="component" value="Chromosome"/>
</dbReference>
<evidence type="ECO:0000313" key="14">
    <source>
        <dbReference type="Proteomes" id="UP000011841"/>
    </source>
</evidence>
<dbReference type="Gene3D" id="1.10.3730.20">
    <property type="match status" value="2"/>
</dbReference>
<dbReference type="InterPro" id="IPR037185">
    <property type="entry name" value="EmrE-like"/>
</dbReference>
<dbReference type="EMBL" id="AP012603">
    <property type="protein sequence ID" value="BAM89923.1"/>
    <property type="molecule type" value="Genomic_DNA"/>
</dbReference>
<dbReference type="PANTHER" id="PTHR30561">
    <property type="entry name" value="SMR FAMILY PROTON-DEPENDENT DRUG EFFLUX TRANSPORTER SUGE"/>
    <property type="match status" value="1"/>
</dbReference>
<feature type="transmembrane region" description="Helical" evidence="11">
    <location>
        <begin position="30"/>
        <end position="52"/>
    </location>
</feature>
<feature type="transmembrane region" description="Helical" evidence="11">
    <location>
        <begin position="171"/>
        <end position="192"/>
    </location>
</feature>
<dbReference type="eggNOG" id="COG0697">
    <property type="taxonomic scope" value="Bacteria"/>
</dbReference>
<dbReference type="GO" id="GO:0009245">
    <property type="term" value="P:lipid A biosynthetic process"/>
    <property type="evidence" value="ECO:0007669"/>
    <property type="project" value="UniProtKB-KW"/>
</dbReference>
<dbReference type="PATRIC" id="fig|1245469.3.peg.4015"/>
<reference evidence="13 14" key="1">
    <citation type="journal article" date="2013" name="Appl. Environ. Microbiol.">
        <title>Genome analysis suggests that the soil oligotrophic bacterium Agromonas oligotrophica (Bradyrhizobium oligotrophicum) is a nitrogen-fixing symbiont of Aeschynomene indica.</title>
        <authorList>
            <person name="Okubo T."/>
            <person name="Fukushima S."/>
            <person name="Itakura M."/>
            <person name="Oshima K."/>
            <person name="Longtonglang A."/>
            <person name="Teaumroong N."/>
            <person name="Mitsui H."/>
            <person name="Hattori M."/>
            <person name="Hattori R."/>
            <person name="Hattori T."/>
            <person name="Minamisawa K."/>
        </authorList>
    </citation>
    <scope>NUCLEOTIDE SEQUENCE [LARGE SCALE GENOMIC DNA]</scope>
    <source>
        <strain evidence="13 14">S58</strain>
    </source>
</reference>
<evidence type="ECO:0000256" key="7">
    <source>
        <dbReference type="ARBA" id="ARBA00022985"/>
    </source>
</evidence>
<feature type="transmembrane region" description="Helical" evidence="11">
    <location>
        <begin position="262"/>
        <end position="278"/>
    </location>
</feature>
<dbReference type="InterPro" id="IPR000620">
    <property type="entry name" value="EamA_dom"/>
</dbReference>
<dbReference type="RefSeq" id="WP_015667032.1">
    <property type="nucleotide sequence ID" value="NC_020453.1"/>
</dbReference>
<feature type="transmembrane region" description="Helical" evidence="11">
    <location>
        <begin position="6"/>
        <end position="23"/>
    </location>
</feature>
<gene>
    <name evidence="13" type="ORF">S58_39350</name>
</gene>
<dbReference type="OrthoDB" id="9783707at2"/>
<feature type="domain" description="EamA" evidence="12">
    <location>
        <begin position="142"/>
        <end position="275"/>
    </location>
</feature>
<keyword evidence="2" id="KW-1003">Cell membrane</keyword>
<evidence type="ECO:0000256" key="10">
    <source>
        <dbReference type="ARBA" id="ARBA00023136"/>
    </source>
</evidence>
<feature type="transmembrane region" description="Helical" evidence="11">
    <location>
        <begin position="204"/>
        <end position="225"/>
    </location>
</feature>
<dbReference type="KEGG" id="aol:S58_39350"/>
<keyword evidence="8 11" id="KW-1133">Transmembrane helix</keyword>
<dbReference type="SUPFAM" id="SSF103481">
    <property type="entry name" value="Multidrug resistance efflux transporter EmrE"/>
    <property type="match status" value="2"/>
</dbReference>
<keyword evidence="4" id="KW-0997">Cell inner membrane</keyword>
<dbReference type="InterPro" id="IPR000390">
    <property type="entry name" value="Small_drug/metabolite_transptr"/>
</dbReference>
<dbReference type="PANTHER" id="PTHR30561:SF9">
    <property type="entry name" value="4-AMINO-4-DEOXY-L-ARABINOSE-PHOSPHOUNDECAPRENOL FLIPPASE SUBUNIT ARNF-RELATED"/>
    <property type="match status" value="1"/>
</dbReference>
<evidence type="ECO:0000256" key="8">
    <source>
        <dbReference type="ARBA" id="ARBA00022989"/>
    </source>
</evidence>
<feature type="transmembrane region" description="Helical" evidence="11">
    <location>
        <begin position="58"/>
        <end position="78"/>
    </location>
</feature>
<feature type="domain" description="EamA" evidence="12">
    <location>
        <begin position="5"/>
        <end position="129"/>
    </location>
</feature>
<evidence type="ECO:0000313" key="13">
    <source>
        <dbReference type="EMBL" id="BAM89923.1"/>
    </source>
</evidence>
<keyword evidence="10 11" id="KW-0472">Membrane</keyword>
<evidence type="ECO:0000256" key="3">
    <source>
        <dbReference type="ARBA" id="ARBA00022516"/>
    </source>
</evidence>
<evidence type="ECO:0000256" key="4">
    <source>
        <dbReference type="ARBA" id="ARBA00022519"/>
    </source>
</evidence>
<comment type="subcellular location">
    <subcellularLocation>
        <location evidence="1">Cell membrane</location>
        <topology evidence="1">Multi-pass membrane protein</topology>
    </subcellularLocation>
</comment>
<proteinExistence type="predicted"/>
<evidence type="ECO:0000256" key="6">
    <source>
        <dbReference type="ARBA" id="ARBA00022692"/>
    </source>
</evidence>
<feature type="transmembrane region" description="Helical" evidence="11">
    <location>
        <begin position="142"/>
        <end position="159"/>
    </location>
</feature>
<dbReference type="GO" id="GO:0009103">
    <property type="term" value="P:lipopolysaccharide biosynthetic process"/>
    <property type="evidence" value="ECO:0007669"/>
    <property type="project" value="UniProtKB-KW"/>
</dbReference>
<evidence type="ECO:0000256" key="5">
    <source>
        <dbReference type="ARBA" id="ARBA00022556"/>
    </source>
</evidence>
<keyword evidence="9" id="KW-0443">Lipid metabolism</keyword>
<evidence type="ECO:0000256" key="9">
    <source>
        <dbReference type="ARBA" id="ARBA00023098"/>
    </source>
</evidence>
<dbReference type="GO" id="GO:0022857">
    <property type="term" value="F:transmembrane transporter activity"/>
    <property type="evidence" value="ECO:0007669"/>
    <property type="project" value="InterPro"/>
</dbReference>
<feature type="transmembrane region" description="Helical" evidence="11">
    <location>
        <begin position="113"/>
        <end position="130"/>
    </location>
</feature>
<dbReference type="AlphaFoldDB" id="M4Z8F1"/>
<accession>M4Z8F1</accession>
<keyword evidence="14" id="KW-1185">Reference proteome</keyword>
<sequence length="281" mass="29695">MDPLAAFLMLLAGLLHATWHAIVKTGSGLSILAGMGLVSGVLTLPFMFFVPVPSASTWPIILASLALHAGYKASLAIAYRSADLGRSYPIARGTVPLFATLFAYLGLHQLPQPGQFVGIAIIVLGILGLARDRIHGPIDRRALWAAVCAAAMVAAYSVVDAAGTRQPEGWASFTVWLIVLDSTVFFIVATTQRGPAILSDIREAAVPVLIAGLLGLTSFAVFLWALSRNPIASVVAFRECSILFATLIGVFFLKERATPRRLCCAGFVAVGLVAIALLKPT</sequence>
<protein>
    <recommendedName>
        <fullName evidence="12">EamA domain-containing protein</fullName>
    </recommendedName>
</protein>
<keyword evidence="7" id="KW-0448">Lipopolysaccharide biosynthesis</keyword>
<name>M4Z8F1_9BRAD</name>
<dbReference type="GeneID" id="301817747"/>
<keyword evidence="6 11" id="KW-0812">Transmembrane</keyword>
<feature type="transmembrane region" description="Helical" evidence="11">
    <location>
        <begin position="231"/>
        <end position="253"/>
    </location>
</feature>
<keyword evidence="3" id="KW-0444">Lipid biosynthesis</keyword>
<dbReference type="GO" id="GO:0005886">
    <property type="term" value="C:plasma membrane"/>
    <property type="evidence" value="ECO:0007669"/>
    <property type="project" value="UniProtKB-SubCell"/>
</dbReference>
<organism evidence="13 14">
    <name type="scientific">Bradyrhizobium oligotrophicum S58</name>
    <dbReference type="NCBI Taxonomy" id="1245469"/>
    <lineage>
        <taxon>Bacteria</taxon>
        <taxon>Pseudomonadati</taxon>
        <taxon>Pseudomonadota</taxon>
        <taxon>Alphaproteobacteria</taxon>
        <taxon>Hyphomicrobiales</taxon>
        <taxon>Nitrobacteraceae</taxon>
        <taxon>Bradyrhizobium</taxon>
    </lineage>
</organism>
<evidence type="ECO:0000256" key="2">
    <source>
        <dbReference type="ARBA" id="ARBA00022475"/>
    </source>
</evidence>
<dbReference type="HOGENOM" id="CLU_060016_3_0_5"/>
<dbReference type="STRING" id="1245469.S58_39350"/>